<dbReference type="RefSeq" id="WP_014132046.1">
    <property type="nucleotide sequence ID" value="NC_016078.1"/>
</dbReference>
<keyword evidence="1 4" id="KW-0489">Methyltransferase</keyword>
<evidence type="ECO:0000313" key="4">
    <source>
        <dbReference type="EMBL" id="AEQ52899.1"/>
    </source>
</evidence>
<dbReference type="GO" id="GO:0008168">
    <property type="term" value="F:methyltransferase activity"/>
    <property type="evidence" value="ECO:0007669"/>
    <property type="project" value="UniProtKB-KW"/>
</dbReference>
<gene>
    <name evidence="4" type="ordered locus">KKY_2904</name>
</gene>
<keyword evidence="2 4" id="KW-0808">Transferase</keyword>
<dbReference type="HOGENOM" id="CLU_046586_0_3_5"/>
<dbReference type="STRING" id="1082931.KKY_2904"/>
<name>G4REF4_PELHB</name>
<organism evidence="4 5">
    <name type="scientific">Pelagibacterium halotolerans (strain DSM 22347 / JCM 15775 / CGMCC 1.7692 / B2)</name>
    <dbReference type="NCBI Taxonomy" id="1082931"/>
    <lineage>
        <taxon>Bacteria</taxon>
        <taxon>Pseudomonadati</taxon>
        <taxon>Pseudomonadota</taxon>
        <taxon>Alphaproteobacteria</taxon>
        <taxon>Hyphomicrobiales</taxon>
        <taxon>Devosiaceae</taxon>
        <taxon>Pelagibacterium</taxon>
    </lineage>
</organism>
<dbReference type="Gene3D" id="3.40.50.150">
    <property type="entry name" value="Vaccinia Virus protein VP39"/>
    <property type="match status" value="1"/>
</dbReference>
<evidence type="ECO:0000256" key="3">
    <source>
        <dbReference type="SAM" id="MobiDB-lite"/>
    </source>
</evidence>
<dbReference type="AlphaFoldDB" id="G4REF4"/>
<proteinExistence type="predicted"/>
<protein>
    <submittedName>
        <fullName evidence="4">SAM-dependent methyltransferase, BioC-like protein</fullName>
    </submittedName>
</protein>
<dbReference type="KEGG" id="phl:KKY_2904"/>
<feature type="region of interest" description="Disordered" evidence="3">
    <location>
        <begin position="285"/>
        <end position="309"/>
    </location>
</feature>
<evidence type="ECO:0000256" key="2">
    <source>
        <dbReference type="ARBA" id="ARBA00022679"/>
    </source>
</evidence>
<dbReference type="EMBL" id="CP003075">
    <property type="protein sequence ID" value="AEQ52899.1"/>
    <property type="molecule type" value="Genomic_DNA"/>
</dbReference>
<accession>G4REF4</accession>
<dbReference type="PANTHER" id="PTHR13090:SF1">
    <property type="entry name" value="ARGININE-HYDROXYLASE NDUFAF5, MITOCHONDRIAL"/>
    <property type="match status" value="1"/>
</dbReference>
<dbReference type="Proteomes" id="UP000008850">
    <property type="component" value="Chromosome"/>
</dbReference>
<sequence>MSYRPNHDPIIARHPFLRHMVGIMTQPPLVFDRARLAANVARREGQPDFVTDLVVADLADRLAPVTRAFSKALVMGPDPRLLPDTAQSASGPIRFERISALLEIEGFATVDPERLSLPASDYDLIVSLLDLQTVNDVPGFLESLRRHIAPDGLLLIAAIGGRTLSELRDAFLAADVEILGGVSPRVAPMIDVRDAGGLLQRAGFALPVTDLETHIVRYRTPLALFDELRALGVTNPLAGRDTRLLTPRHLMRAAEIYAERFSDPDGKVRASLEILWLSGWVPHESQQKPLRPGSAQTSLRDALGDKSKT</sequence>
<dbReference type="PATRIC" id="fig|1082931.4.peg.2862"/>
<evidence type="ECO:0000256" key="1">
    <source>
        <dbReference type="ARBA" id="ARBA00022603"/>
    </source>
</evidence>
<dbReference type="SUPFAM" id="SSF53335">
    <property type="entry name" value="S-adenosyl-L-methionine-dependent methyltransferases"/>
    <property type="match status" value="1"/>
</dbReference>
<dbReference type="PANTHER" id="PTHR13090">
    <property type="entry name" value="ARGININE-HYDROXYLASE NDUFAF5, MITOCHONDRIAL"/>
    <property type="match status" value="1"/>
</dbReference>
<evidence type="ECO:0000313" key="5">
    <source>
        <dbReference type="Proteomes" id="UP000008850"/>
    </source>
</evidence>
<dbReference type="GO" id="GO:0032259">
    <property type="term" value="P:methylation"/>
    <property type="evidence" value="ECO:0007669"/>
    <property type="project" value="UniProtKB-KW"/>
</dbReference>
<dbReference type="InterPro" id="IPR029063">
    <property type="entry name" value="SAM-dependent_MTases_sf"/>
</dbReference>
<reference evidence="4 5" key="1">
    <citation type="journal article" date="2012" name="J. Bacteriol.">
        <title>Complete genome sequence of Pelagibacterium halotolerans B2T.</title>
        <authorList>
            <person name="Huo Y.Y."/>
            <person name="Cheng H."/>
            <person name="Han X.F."/>
            <person name="Jiang X.W."/>
            <person name="Sun C."/>
            <person name="Zhang X.Q."/>
            <person name="Zhu X.F."/>
            <person name="Liu Y.F."/>
            <person name="Li P.F."/>
            <person name="Ni P.X."/>
            <person name="Wu M."/>
        </authorList>
    </citation>
    <scope>NUCLEOTIDE SEQUENCE [LARGE SCALE GENOMIC DNA]</scope>
    <source>
        <strain evidence="5">DSM 22347 / JCM 15775 / CGMCC 1.7692 / B2</strain>
    </source>
</reference>
<dbReference type="InterPro" id="IPR050602">
    <property type="entry name" value="Malonyl-ACP_OMT"/>
</dbReference>
<dbReference type="eggNOG" id="COG2226">
    <property type="taxonomic scope" value="Bacteria"/>
</dbReference>
<keyword evidence="5" id="KW-1185">Reference proteome</keyword>